<protein>
    <recommendedName>
        <fullName evidence="4">DUF2911 domain-containing protein</fullName>
    </recommendedName>
</protein>
<proteinExistence type="predicted"/>
<sequence length="200" mass="21881">MKNLKFYSIAIMVLFFAATELTFAQLQAPAASPAAFVSQNVGFTKISIDYSSPALKGRQIFGGIEKYGVTWRAGANAATTIEFSTGVSIGGKNIRPGKYTMFITPQASGDWTVHLNGKGNSVFTYMKDGKIDEEALAKDDVVAINVTPRMAADSHERLSYHISAEDNKVAKVTMAWDKVRLSFMIDTQVDQKMEGFKGVF</sequence>
<dbReference type="AlphaFoldDB" id="A0A1W2GY46"/>
<dbReference type="STRING" id="758820.SAMN00777080_0098"/>
<dbReference type="OrthoDB" id="978542at2"/>
<keyword evidence="1" id="KW-0732">Signal</keyword>
<dbReference type="EMBL" id="LT838813">
    <property type="protein sequence ID" value="SMD41573.1"/>
    <property type="molecule type" value="Genomic_DNA"/>
</dbReference>
<gene>
    <name evidence="2" type="ORF">SAMN00777080_0098</name>
</gene>
<keyword evidence="3" id="KW-1185">Reference proteome</keyword>
<evidence type="ECO:0000313" key="2">
    <source>
        <dbReference type="EMBL" id="SMD41573.1"/>
    </source>
</evidence>
<dbReference type="InterPro" id="IPR021314">
    <property type="entry name" value="DUF2911"/>
</dbReference>
<dbReference type="RefSeq" id="WP_084123340.1">
    <property type="nucleotide sequence ID" value="NZ_LT838813.1"/>
</dbReference>
<evidence type="ECO:0008006" key="4">
    <source>
        <dbReference type="Google" id="ProtNLM"/>
    </source>
</evidence>
<reference evidence="3" key="1">
    <citation type="submission" date="2017-04" db="EMBL/GenBank/DDBJ databases">
        <authorList>
            <person name="Varghese N."/>
            <person name="Submissions S."/>
        </authorList>
    </citation>
    <scope>NUCLEOTIDE SEQUENCE [LARGE SCALE GENOMIC DNA]</scope>
    <source>
        <strain evidence="3">DSM 16537</strain>
    </source>
</reference>
<name>A0A1W2GY46_9BACT</name>
<accession>A0A1W2GY46</accession>
<dbReference type="Pfam" id="PF11138">
    <property type="entry name" value="DUF2911"/>
    <property type="match status" value="1"/>
</dbReference>
<dbReference type="Proteomes" id="UP000192333">
    <property type="component" value="Chromosome I"/>
</dbReference>
<evidence type="ECO:0000256" key="1">
    <source>
        <dbReference type="SAM" id="SignalP"/>
    </source>
</evidence>
<evidence type="ECO:0000313" key="3">
    <source>
        <dbReference type="Proteomes" id="UP000192333"/>
    </source>
</evidence>
<feature type="signal peptide" evidence="1">
    <location>
        <begin position="1"/>
        <end position="24"/>
    </location>
</feature>
<feature type="chain" id="PRO_5011986491" description="DUF2911 domain-containing protein" evidence="1">
    <location>
        <begin position="25"/>
        <end position="200"/>
    </location>
</feature>
<organism evidence="2 3">
    <name type="scientific">Aquiflexum balticum DSM 16537</name>
    <dbReference type="NCBI Taxonomy" id="758820"/>
    <lineage>
        <taxon>Bacteria</taxon>
        <taxon>Pseudomonadati</taxon>
        <taxon>Bacteroidota</taxon>
        <taxon>Cytophagia</taxon>
        <taxon>Cytophagales</taxon>
        <taxon>Cyclobacteriaceae</taxon>
        <taxon>Aquiflexum</taxon>
    </lineage>
</organism>